<feature type="region of interest" description="Disordered" evidence="1">
    <location>
        <begin position="515"/>
        <end position="545"/>
    </location>
</feature>
<proteinExistence type="predicted"/>
<keyword evidence="2" id="KW-0812">Transmembrane</keyword>
<feature type="transmembrane region" description="Helical" evidence="2">
    <location>
        <begin position="410"/>
        <end position="429"/>
    </location>
</feature>
<name>A0A5N6NM56_9ASTR</name>
<evidence type="ECO:0000256" key="1">
    <source>
        <dbReference type="SAM" id="MobiDB-lite"/>
    </source>
</evidence>
<comment type="caution">
    <text evidence="3">The sequence shown here is derived from an EMBL/GenBank/DDBJ whole genome shotgun (WGS) entry which is preliminary data.</text>
</comment>
<keyword evidence="2" id="KW-1133">Transmembrane helix</keyword>
<dbReference type="AlphaFoldDB" id="A0A5N6NM56"/>
<feature type="compositionally biased region" description="Polar residues" evidence="1">
    <location>
        <begin position="84"/>
        <end position="97"/>
    </location>
</feature>
<feature type="region of interest" description="Disordered" evidence="1">
    <location>
        <begin position="184"/>
        <end position="209"/>
    </location>
</feature>
<dbReference type="EMBL" id="SZYD01000011">
    <property type="protein sequence ID" value="KAD4889315.1"/>
    <property type="molecule type" value="Genomic_DNA"/>
</dbReference>
<feature type="compositionally biased region" description="Basic and acidic residues" evidence="1">
    <location>
        <begin position="12"/>
        <end position="25"/>
    </location>
</feature>
<feature type="region of interest" description="Disordered" evidence="1">
    <location>
        <begin position="1"/>
        <end position="29"/>
    </location>
</feature>
<evidence type="ECO:0000313" key="3">
    <source>
        <dbReference type="EMBL" id="KAD4889315.1"/>
    </source>
</evidence>
<dbReference type="PANTHER" id="PTHR34775">
    <property type="entry name" value="TRANSMEMBRANE PROTEIN"/>
    <property type="match status" value="1"/>
</dbReference>
<organism evidence="3 4">
    <name type="scientific">Mikania micrantha</name>
    <name type="common">bitter vine</name>
    <dbReference type="NCBI Taxonomy" id="192012"/>
    <lineage>
        <taxon>Eukaryota</taxon>
        <taxon>Viridiplantae</taxon>
        <taxon>Streptophyta</taxon>
        <taxon>Embryophyta</taxon>
        <taxon>Tracheophyta</taxon>
        <taxon>Spermatophyta</taxon>
        <taxon>Magnoliopsida</taxon>
        <taxon>eudicotyledons</taxon>
        <taxon>Gunneridae</taxon>
        <taxon>Pentapetalae</taxon>
        <taxon>asterids</taxon>
        <taxon>campanulids</taxon>
        <taxon>Asterales</taxon>
        <taxon>Asteraceae</taxon>
        <taxon>Asteroideae</taxon>
        <taxon>Heliantheae alliance</taxon>
        <taxon>Eupatorieae</taxon>
        <taxon>Mikania</taxon>
    </lineage>
</organism>
<protein>
    <submittedName>
        <fullName evidence="3">Uncharacterized protein</fullName>
    </submittedName>
</protein>
<keyword evidence="4" id="KW-1185">Reference proteome</keyword>
<sequence length="608" mass="68722">MDNFNKGFDSSHSVKGENKSDKENDMNLELTSKLKTHGNKQLHTKNFMNPTISAAIKASVPRKKILGERNETLDTVERSRLKSSYSFGSRSEQSSVVDSDGDMEKDLVSGPCLQPYDPVTNYLSPRPKFLRYNPNRRRKKILILQENDGDRVKISTYFDAGNAIHSSDLHLGFSDSCSQQESVSCSQQESVEEAQHVNSEKDDEDEEEEMIDFGEDSCCSLRGFFKFLFVVIAVILTTQAICSIKSSSPSQTIEPVWGVNHVYGLNNFSEVGYGLIREPDLVVGELREGGVYGHSYYSLDMSETNEEFVVVQDAKTVDHDFHDDEVEDFDDSNVIQDEILQERDYIEAETVHEDVLTEEDDSCANESNPQLTNEAESEVKTHMEDVEEKVFDDIQNNDVLIKVTSFDPTIAVLIIGHVLILTSFGVIYCSKRKKSSASVIKPVEKEEFMDLEPSTIPESMIQQKEVAPSLQNETSKLHIPSVELLGEFVFDEEITSNISTTENHPSNSLIQTTEESFSKTKSSHMEGDDSHTIKKHRRKNLEVVTPSSVRRSSRLRTRSVISYREDLLEFAEEEASSAVSNEEDEEQVNDDDDDERFEIVEASSMEEH</sequence>
<feature type="compositionally biased region" description="Acidic residues" evidence="1">
    <location>
        <begin position="573"/>
        <end position="596"/>
    </location>
</feature>
<keyword evidence="2" id="KW-0472">Membrane</keyword>
<feature type="region of interest" description="Disordered" evidence="1">
    <location>
        <begin position="84"/>
        <end position="103"/>
    </location>
</feature>
<reference evidence="3 4" key="1">
    <citation type="submission" date="2019-05" db="EMBL/GenBank/DDBJ databases">
        <title>Mikania micrantha, genome provides insights into the molecular mechanism of rapid growth.</title>
        <authorList>
            <person name="Liu B."/>
        </authorList>
    </citation>
    <scope>NUCLEOTIDE SEQUENCE [LARGE SCALE GENOMIC DNA]</scope>
    <source>
        <strain evidence="3">NLD-2019</strain>
        <tissue evidence="3">Leaf</tissue>
    </source>
</reference>
<dbReference type="PANTHER" id="PTHR34775:SF6">
    <property type="entry name" value="TRANSMEMBRANE PROTEIN"/>
    <property type="match status" value="1"/>
</dbReference>
<dbReference type="Proteomes" id="UP000326396">
    <property type="component" value="Linkage Group LG19"/>
</dbReference>
<feature type="compositionally biased region" description="Basic and acidic residues" evidence="1">
    <location>
        <begin position="523"/>
        <end position="532"/>
    </location>
</feature>
<feature type="region of interest" description="Disordered" evidence="1">
    <location>
        <begin position="573"/>
        <end position="608"/>
    </location>
</feature>
<accession>A0A5N6NM56</accession>
<evidence type="ECO:0000313" key="4">
    <source>
        <dbReference type="Proteomes" id="UP000326396"/>
    </source>
</evidence>
<evidence type="ECO:0000256" key="2">
    <source>
        <dbReference type="SAM" id="Phobius"/>
    </source>
</evidence>
<gene>
    <name evidence="3" type="ORF">E3N88_21388</name>
</gene>
<dbReference type="OrthoDB" id="1938687at2759"/>